<evidence type="ECO:0000256" key="4">
    <source>
        <dbReference type="SAM" id="MobiDB-lite"/>
    </source>
</evidence>
<organism evidence="6 7">
    <name type="scientific">Polarella glacialis</name>
    <name type="common">Dinoflagellate</name>
    <dbReference type="NCBI Taxonomy" id="89957"/>
    <lineage>
        <taxon>Eukaryota</taxon>
        <taxon>Sar</taxon>
        <taxon>Alveolata</taxon>
        <taxon>Dinophyceae</taxon>
        <taxon>Suessiales</taxon>
        <taxon>Suessiaceae</taxon>
        <taxon>Polarella</taxon>
    </lineage>
</organism>
<evidence type="ECO:0000256" key="1">
    <source>
        <dbReference type="ARBA" id="ARBA00022603"/>
    </source>
</evidence>
<evidence type="ECO:0000259" key="5">
    <source>
        <dbReference type="Pfam" id="PF22528"/>
    </source>
</evidence>
<dbReference type="Gene3D" id="2.70.160.11">
    <property type="entry name" value="Hnrnp arginine n-methyltransferase1"/>
    <property type="match status" value="1"/>
</dbReference>
<name>A0A813JMM9_POLGL</name>
<feature type="domain" description="Protein arginine N-methyltransferase" evidence="5">
    <location>
        <begin position="141"/>
        <end position="253"/>
    </location>
</feature>
<dbReference type="InterPro" id="IPR055135">
    <property type="entry name" value="PRMT_dom"/>
</dbReference>
<keyword evidence="1" id="KW-0489">Methyltransferase</keyword>
<dbReference type="SUPFAM" id="SSF53335">
    <property type="entry name" value="S-adenosyl-L-methionine-dependent methyltransferases"/>
    <property type="match status" value="1"/>
</dbReference>
<evidence type="ECO:0000256" key="2">
    <source>
        <dbReference type="ARBA" id="ARBA00022679"/>
    </source>
</evidence>
<protein>
    <recommendedName>
        <fullName evidence="5">Protein arginine N-methyltransferase domain-containing protein</fullName>
    </recommendedName>
</protein>
<dbReference type="AlphaFoldDB" id="A0A813JMM9"/>
<dbReference type="GO" id="GO:0016274">
    <property type="term" value="F:protein-arginine N-methyltransferase activity"/>
    <property type="evidence" value="ECO:0007669"/>
    <property type="project" value="InterPro"/>
</dbReference>
<dbReference type="GO" id="GO:0032259">
    <property type="term" value="P:methylation"/>
    <property type="evidence" value="ECO:0007669"/>
    <property type="project" value="UniProtKB-KW"/>
</dbReference>
<dbReference type="InterPro" id="IPR025799">
    <property type="entry name" value="Arg_MeTrfase"/>
</dbReference>
<feature type="region of interest" description="Disordered" evidence="4">
    <location>
        <begin position="282"/>
        <end position="306"/>
    </location>
</feature>
<dbReference type="EMBL" id="CAJNNW010025886">
    <property type="protein sequence ID" value="CAE8680726.1"/>
    <property type="molecule type" value="Genomic_DNA"/>
</dbReference>
<accession>A0A813JMM9</accession>
<dbReference type="PANTHER" id="PTHR11006">
    <property type="entry name" value="PROTEIN ARGININE N-METHYLTRANSFERASE"/>
    <property type="match status" value="1"/>
</dbReference>
<reference evidence="6" key="1">
    <citation type="submission" date="2021-02" db="EMBL/GenBank/DDBJ databases">
        <authorList>
            <person name="Dougan E. K."/>
            <person name="Rhodes N."/>
            <person name="Thang M."/>
            <person name="Chan C."/>
        </authorList>
    </citation>
    <scope>NUCLEOTIDE SEQUENCE</scope>
</reference>
<comment type="caution">
    <text evidence="6">The sequence shown here is derived from an EMBL/GenBank/DDBJ whole genome shotgun (WGS) entry which is preliminary data.</text>
</comment>
<dbReference type="GO" id="GO:0042054">
    <property type="term" value="F:histone methyltransferase activity"/>
    <property type="evidence" value="ECO:0007669"/>
    <property type="project" value="TreeGrafter"/>
</dbReference>
<dbReference type="Pfam" id="PF22528">
    <property type="entry name" value="PRMT_C"/>
    <property type="match status" value="1"/>
</dbReference>
<evidence type="ECO:0000313" key="6">
    <source>
        <dbReference type="EMBL" id="CAE8680726.1"/>
    </source>
</evidence>
<dbReference type="PANTHER" id="PTHR11006:SF4">
    <property type="entry name" value="PROTEIN ARGININE N-METHYLTRANSFERASE 7"/>
    <property type="match status" value="1"/>
</dbReference>
<keyword evidence="3" id="KW-0949">S-adenosyl-L-methionine</keyword>
<proteinExistence type="predicted"/>
<gene>
    <name evidence="6" type="ORF">PGLA2088_LOCUS22074</name>
</gene>
<evidence type="ECO:0000256" key="3">
    <source>
        <dbReference type="ARBA" id="ARBA00022691"/>
    </source>
</evidence>
<dbReference type="InterPro" id="IPR029063">
    <property type="entry name" value="SAM-dependent_MTases_sf"/>
</dbReference>
<dbReference type="Proteomes" id="UP000626109">
    <property type="component" value="Unassembled WGS sequence"/>
</dbReference>
<keyword evidence="2" id="KW-0808">Transferase</keyword>
<evidence type="ECO:0000313" key="7">
    <source>
        <dbReference type="Proteomes" id="UP000626109"/>
    </source>
</evidence>
<sequence length="416" mass="45208">MRCNNQKWAETAGFLTQVGFFGSIDDSQRTFYDAQCGLPLFVAPKGRSFADFKQESTVHGWPSFRDGEVVIANVIELLGLSFKCIGDCVEHGLGSLWGGCSHILFAHVSFNDALGPIFGVRIRAHSKVLSAVATAVLPTVAELFVAPFTDTAMGAERQRFWSDIGGVDMTCLLPEVTSEFTAEPRIEGMAFDQLLGEPICLWRHDFRDPAPPERQKFSKEASWRCPDGATAHGYVGWFDCHFDPRSSGAASLAAHSASSLQGQALASCVSCAFRDKPALSSQAGYRRERSPEAECQQQPAKVPRSGFGVARQSTLSTAPGAPRTHWHHTLFFFREPVLGGTSVRTKFQVTVDDGAKGWVSLRADQDLGSSGKAPVPQTWLLRSYARDGMPAPPLPTARTWLYDLAGSLVGHAKASP</sequence>